<evidence type="ECO:0000313" key="2">
    <source>
        <dbReference type="EMBL" id="CAL1600658.1"/>
    </source>
</evidence>
<dbReference type="Proteomes" id="UP001497482">
    <property type="component" value="Chromosome 3"/>
</dbReference>
<reference evidence="2 3" key="1">
    <citation type="submission" date="2024-04" db="EMBL/GenBank/DDBJ databases">
        <authorList>
            <person name="Waldvogel A.-M."/>
            <person name="Schoenle A."/>
        </authorList>
    </citation>
    <scope>NUCLEOTIDE SEQUENCE [LARGE SCALE GENOMIC DNA]</scope>
</reference>
<name>A0AAV2LE56_KNICA</name>
<feature type="region of interest" description="Disordered" evidence="1">
    <location>
        <begin position="61"/>
        <end position="91"/>
    </location>
</feature>
<feature type="compositionally biased region" description="Basic and acidic residues" evidence="1">
    <location>
        <begin position="77"/>
        <end position="88"/>
    </location>
</feature>
<accession>A0AAV2LE56</accession>
<dbReference type="EMBL" id="OZ035825">
    <property type="protein sequence ID" value="CAL1600658.1"/>
    <property type="molecule type" value="Genomic_DNA"/>
</dbReference>
<evidence type="ECO:0000256" key="1">
    <source>
        <dbReference type="SAM" id="MobiDB-lite"/>
    </source>
</evidence>
<gene>
    <name evidence="2" type="ORF">KC01_LOCUS28744</name>
</gene>
<dbReference type="AlphaFoldDB" id="A0AAV2LE56"/>
<keyword evidence="3" id="KW-1185">Reference proteome</keyword>
<protein>
    <submittedName>
        <fullName evidence="2">Uncharacterized protein</fullName>
    </submittedName>
</protein>
<sequence>MTTGRQMTLPLHRLYQPAEANIATTYTTHQYRTDPQDHLEQTFAFKQKKLGDSAEGRKAYYDQKESHNELQVGDQPDQYRSRSQRTRESQLWPATVRPIDYNVPQQTQDLWNPLLKDPL</sequence>
<evidence type="ECO:0000313" key="3">
    <source>
        <dbReference type="Proteomes" id="UP001497482"/>
    </source>
</evidence>
<proteinExistence type="predicted"/>
<organism evidence="2 3">
    <name type="scientific">Knipowitschia caucasica</name>
    <name type="common">Caucasian dwarf goby</name>
    <name type="synonym">Pomatoschistus caucasicus</name>
    <dbReference type="NCBI Taxonomy" id="637954"/>
    <lineage>
        <taxon>Eukaryota</taxon>
        <taxon>Metazoa</taxon>
        <taxon>Chordata</taxon>
        <taxon>Craniata</taxon>
        <taxon>Vertebrata</taxon>
        <taxon>Euteleostomi</taxon>
        <taxon>Actinopterygii</taxon>
        <taxon>Neopterygii</taxon>
        <taxon>Teleostei</taxon>
        <taxon>Neoteleostei</taxon>
        <taxon>Acanthomorphata</taxon>
        <taxon>Gobiaria</taxon>
        <taxon>Gobiiformes</taxon>
        <taxon>Gobioidei</taxon>
        <taxon>Gobiidae</taxon>
        <taxon>Gobiinae</taxon>
        <taxon>Knipowitschia</taxon>
    </lineage>
</organism>